<evidence type="ECO:0000259" key="2">
    <source>
        <dbReference type="Pfam" id="PF00188"/>
    </source>
</evidence>
<feature type="signal peptide" evidence="1">
    <location>
        <begin position="1"/>
        <end position="18"/>
    </location>
</feature>
<gene>
    <name evidence="3" type="ORF">HMPREF1541_04696</name>
</gene>
<dbReference type="SUPFAM" id="SSF55797">
    <property type="entry name" value="PR-1-like"/>
    <property type="match status" value="1"/>
</dbReference>
<proteinExistence type="predicted"/>
<dbReference type="EMBL" id="KB822720">
    <property type="protein sequence ID" value="ETN40419.1"/>
    <property type="molecule type" value="Genomic_DNA"/>
</dbReference>
<dbReference type="InParanoid" id="W2RXN0"/>
<dbReference type="Pfam" id="PF00188">
    <property type="entry name" value="CAP"/>
    <property type="match status" value="1"/>
</dbReference>
<dbReference type="OrthoDB" id="414826at2759"/>
<evidence type="ECO:0000313" key="3">
    <source>
        <dbReference type="EMBL" id="ETN40419.1"/>
    </source>
</evidence>
<protein>
    <recommendedName>
        <fullName evidence="2">SCP domain-containing protein</fullName>
    </recommendedName>
</protein>
<dbReference type="VEuPathDB" id="FungiDB:HMPREF1541_04696"/>
<evidence type="ECO:0000256" key="1">
    <source>
        <dbReference type="SAM" id="SignalP"/>
    </source>
</evidence>
<dbReference type="RefSeq" id="XP_008717262.1">
    <property type="nucleotide sequence ID" value="XM_008719040.1"/>
</dbReference>
<keyword evidence="4" id="KW-1185">Reference proteome</keyword>
<keyword evidence="1" id="KW-0732">Signal</keyword>
<feature type="domain" description="SCP" evidence="2">
    <location>
        <begin position="98"/>
        <end position="197"/>
    </location>
</feature>
<reference evidence="3 4" key="1">
    <citation type="submission" date="2013-03" db="EMBL/GenBank/DDBJ databases">
        <title>The Genome Sequence of Phialophora europaea CBS 101466.</title>
        <authorList>
            <consortium name="The Broad Institute Genomics Platform"/>
            <person name="Cuomo C."/>
            <person name="de Hoog S."/>
            <person name="Gorbushina A."/>
            <person name="Walker B."/>
            <person name="Young S.K."/>
            <person name="Zeng Q."/>
            <person name="Gargeya S."/>
            <person name="Fitzgerald M."/>
            <person name="Haas B."/>
            <person name="Abouelleil A."/>
            <person name="Allen A.W."/>
            <person name="Alvarado L."/>
            <person name="Arachchi H.M."/>
            <person name="Berlin A.M."/>
            <person name="Chapman S.B."/>
            <person name="Gainer-Dewar J."/>
            <person name="Goldberg J."/>
            <person name="Griggs A."/>
            <person name="Gujja S."/>
            <person name="Hansen M."/>
            <person name="Howarth C."/>
            <person name="Imamovic A."/>
            <person name="Ireland A."/>
            <person name="Larimer J."/>
            <person name="McCowan C."/>
            <person name="Murphy C."/>
            <person name="Pearson M."/>
            <person name="Poon T.W."/>
            <person name="Priest M."/>
            <person name="Roberts A."/>
            <person name="Saif S."/>
            <person name="Shea T."/>
            <person name="Sisk P."/>
            <person name="Sykes S."/>
            <person name="Wortman J."/>
            <person name="Nusbaum C."/>
            <person name="Birren B."/>
        </authorList>
    </citation>
    <scope>NUCLEOTIDE SEQUENCE [LARGE SCALE GENOMIC DNA]</scope>
    <source>
        <strain evidence="3 4">CBS 101466</strain>
    </source>
</reference>
<evidence type="ECO:0000313" key="4">
    <source>
        <dbReference type="Proteomes" id="UP000030752"/>
    </source>
</evidence>
<dbReference type="HOGENOM" id="CLU_804149_0_0_1"/>
<dbReference type="Gene3D" id="3.40.33.10">
    <property type="entry name" value="CAP"/>
    <property type="match status" value="1"/>
</dbReference>
<feature type="chain" id="PRO_5004823944" description="SCP domain-containing protein" evidence="1">
    <location>
        <begin position="19"/>
        <end position="345"/>
    </location>
</feature>
<accession>W2RXN0</accession>
<sequence length="345" mass="38524">MLSFLLFTLAVLWGHSIGFTIPRADLTSDSPVLNDEALHTPTPAAFSESDLLQLNEHLMSIEGQTGAIRVRTGFQFEAHITAALSLHRGIAGVQGWELVWDDNLARIAQEAADQCDMSHPNENAVVGTSFVVSHIGYGAAFDLEKETKAALETWRNEGYRSDGPRTYTTDRPSIMTQGAKTVGCAWSRHCAAYFFKCAISTNVAPSMLKKSTGAVQDLSWASENMPKLINQFRAARGVKPPLAREPAREWEAYNSANKCKPDFVKDEMRDIGFNASTTAEEKRSRESWEIWSRDETNFDSKDGMYDLLTLARGDYRFVGCAWSDRCAKIAWSEGEWLVCRFSVKQ</sequence>
<dbReference type="InterPro" id="IPR014044">
    <property type="entry name" value="CAP_dom"/>
</dbReference>
<dbReference type="GeneID" id="19972035"/>
<dbReference type="Proteomes" id="UP000030752">
    <property type="component" value="Unassembled WGS sequence"/>
</dbReference>
<organism evidence="3 4">
    <name type="scientific">Cyphellophora europaea (strain CBS 101466)</name>
    <name type="common">Phialophora europaea</name>
    <dbReference type="NCBI Taxonomy" id="1220924"/>
    <lineage>
        <taxon>Eukaryota</taxon>
        <taxon>Fungi</taxon>
        <taxon>Dikarya</taxon>
        <taxon>Ascomycota</taxon>
        <taxon>Pezizomycotina</taxon>
        <taxon>Eurotiomycetes</taxon>
        <taxon>Chaetothyriomycetidae</taxon>
        <taxon>Chaetothyriales</taxon>
        <taxon>Cyphellophoraceae</taxon>
        <taxon>Cyphellophora</taxon>
    </lineage>
</organism>
<dbReference type="AlphaFoldDB" id="W2RXN0"/>
<name>W2RXN0_CYPE1</name>
<dbReference type="InterPro" id="IPR035940">
    <property type="entry name" value="CAP_sf"/>
</dbReference>